<reference evidence="2" key="1">
    <citation type="journal article" date="2006" name="PLoS Biol.">
        <title>Macronuclear genome sequence of the ciliate Tetrahymena thermophila, a model eukaryote.</title>
        <authorList>
            <person name="Eisen J.A."/>
            <person name="Coyne R.S."/>
            <person name="Wu M."/>
            <person name="Wu D."/>
            <person name="Thiagarajan M."/>
            <person name="Wortman J.R."/>
            <person name="Badger J.H."/>
            <person name="Ren Q."/>
            <person name="Amedeo P."/>
            <person name="Jones K.M."/>
            <person name="Tallon L.J."/>
            <person name="Delcher A.L."/>
            <person name="Salzberg S.L."/>
            <person name="Silva J.C."/>
            <person name="Haas B.J."/>
            <person name="Majoros W.H."/>
            <person name="Farzad M."/>
            <person name="Carlton J.M."/>
            <person name="Smith R.K. Jr."/>
            <person name="Garg J."/>
            <person name="Pearlman R.E."/>
            <person name="Karrer K.M."/>
            <person name="Sun L."/>
            <person name="Manning G."/>
            <person name="Elde N.C."/>
            <person name="Turkewitz A.P."/>
            <person name="Asai D.J."/>
            <person name="Wilkes D.E."/>
            <person name="Wang Y."/>
            <person name="Cai H."/>
            <person name="Collins K."/>
            <person name="Stewart B.A."/>
            <person name="Lee S.R."/>
            <person name="Wilamowska K."/>
            <person name="Weinberg Z."/>
            <person name="Ruzzo W.L."/>
            <person name="Wloga D."/>
            <person name="Gaertig J."/>
            <person name="Frankel J."/>
            <person name="Tsao C.-C."/>
            <person name="Gorovsky M.A."/>
            <person name="Keeling P.J."/>
            <person name="Waller R.F."/>
            <person name="Patron N.J."/>
            <person name="Cherry J.M."/>
            <person name="Stover N.A."/>
            <person name="Krieger C.J."/>
            <person name="del Toro C."/>
            <person name="Ryder H.F."/>
            <person name="Williamson S.C."/>
            <person name="Barbeau R.A."/>
            <person name="Hamilton E.P."/>
            <person name="Orias E."/>
        </authorList>
    </citation>
    <scope>NUCLEOTIDE SEQUENCE [LARGE SCALE GENOMIC DNA]</scope>
    <source>
        <strain evidence="2">SB210</strain>
    </source>
</reference>
<dbReference type="EMBL" id="GG662407">
    <property type="protein sequence ID" value="EAS05120.1"/>
    <property type="molecule type" value="Genomic_DNA"/>
</dbReference>
<dbReference type="GeneID" id="7845466"/>
<sequence length="68" mass="8174">MTIFRILVGKQEEKGKMKSNSKFARQIKTQNENGLSMVYGDAYLVYYQMRQTNQFEFNELQFQPSNYY</sequence>
<dbReference type="KEGG" id="tet:TTHERM_00763070"/>
<keyword evidence="2" id="KW-1185">Reference proteome</keyword>
<proteinExistence type="predicted"/>
<accession>I7MJ54</accession>
<evidence type="ECO:0000313" key="2">
    <source>
        <dbReference type="Proteomes" id="UP000009168"/>
    </source>
</evidence>
<dbReference type="Proteomes" id="UP000009168">
    <property type="component" value="Unassembled WGS sequence"/>
</dbReference>
<protein>
    <submittedName>
        <fullName evidence="1">Uncharacterized protein</fullName>
    </submittedName>
</protein>
<gene>
    <name evidence="1" type="ORF">TTHERM_00763070</name>
</gene>
<dbReference type="InParanoid" id="I7MJ54"/>
<dbReference type="AlphaFoldDB" id="I7MJ54"/>
<organism evidence="1 2">
    <name type="scientific">Tetrahymena thermophila (strain SB210)</name>
    <dbReference type="NCBI Taxonomy" id="312017"/>
    <lineage>
        <taxon>Eukaryota</taxon>
        <taxon>Sar</taxon>
        <taxon>Alveolata</taxon>
        <taxon>Ciliophora</taxon>
        <taxon>Intramacronucleata</taxon>
        <taxon>Oligohymenophorea</taxon>
        <taxon>Hymenostomatida</taxon>
        <taxon>Tetrahymenina</taxon>
        <taxon>Tetrahymenidae</taxon>
        <taxon>Tetrahymena</taxon>
    </lineage>
</organism>
<evidence type="ECO:0000313" key="1">
    <source>
        <dbReference type="EMBL" id="EAS05120.1"/>
    </source>
</evidence>
<dbReference type="HOGENOM" id="CLU_2799618_0_0_1"/>
<dbReference type="RefSeq" id="XP_001025365.1">
    <property type="nucleotide sequence ID" value="XM_001025365.1"/>
</dbReference>
<name>I7MJ54_TETTS</name>